<protein>
    <submittedName>
        <fullName evidence="2">Uncharacterized protein</fullName>
    </submittedName>
</protein>
<feature type="compositionally biased region" description="Basic and acidic residues" evidence="1">
    <location>
        <begin position="208"/>
        <end position="222"/>
    </location>
</feature>
<feature type="compositionally biased region" description="Low complexity" evidence="1">
    <location>
        <begin position="158"/>
        <end position="171"/>
    </location>
</feature>
<gene>
    <name evidence="2" type="ORF">FD09_GL002660</name>
</gene>
<organism evidence="2 3">
    <name type="scientific">Schleiferilactobacillus perolens DSM 12744</name>
    <dbReference type="NCBI Taxonomy" id="1423792"/>
    <lineage>
        <taxon>Bacteria</taxon>
        <taxon>Bacillati</taxon>
        <taxon>Bacillota</taxon>
        <taxon>Bacilli</taxon>
        <taxon>Lactobacillales</taxon>
        <taxon>Lactobacillaceae</taxon>
        <taxon>Schleiferilactobacillus</taxon>
    </lineage>
</organism>
<accession>A0A0R1MZ86</accession>
<feature type="region of interest" description="Disordered" evidence="1">
    <location>
        <begin position="134"/>
        <end position="222"/>
    </location>
</feature>
<feature type="compositionally biased region" description="Basic and acidic residues" evidence="1">
    <location>
        <begin position="134"/>
        <end position="148"/>
    </location>
</feature>
<dbReference type="RefSeq" id="WP_057820148.1">
    <property type="nucleotide sequence ID" value="NZ_AZEC01000005.1"/>
</dbReference>
<keyword evidence="3" id="KW-1185">Reference proteome</keyword>
<reference evidence="2 3" key="1">
    <citation type="journal article" date="2015" name="Genome Announc.">
        <title>Expanding the biotechnology potential of lactobacilli through comparative genomics of 213 strains and associated genera.</title>
        <authorList>
            <person name="Sun Z."/>
            <person name="Harris H.M."/>
            <person name="McCann A."/>
            <person name="Guo C."/>
            <person name="Argimon S."/>
            <person name="Zhang W."/>
            <person name="Yang X."/>
            <person name="Jeffery I.B."/>
            <person name="Cooney J.C."/>
            <person name="Kagawa T.F."/>
            <person name="Liu W."/>
            <person name="Song Y."/>
            <person name="Salvetti E."/>
            <person name="Wrobel A."/>
            <person name="Rasinkangas P."/>
            <person name="Parkhill J."/>
            <person name="Rea M.C."/>
            <person name="O'Sullivan O."/>
            <person name="Ritari J."/>
            <person name="Douillard F.P."/>
            <person name="Paul Ross R."/>
            <person name="Yang R."/>
            <person name="Briner A.E."/>
            <person name="Felis G.E."/>
            <person name="de Vos W.M."/>
            <person name="Barrangou R."/>
            <person name="Klaenhammer T.R."/>
            <person name="Caufield P.W."/>
            <person name="Cui Y."/>
            <person name="Zhang H."/>
            <person name="O'Toole P.W."/>
        </authorList>
    </citation>
    <scope>NUCLEOTIDE SEQUENCE [LARGE SCALE GENOMIC DNA]</scope>
    <source>
        <strain evidence="2 3">DSM 12744</strain>
    </source>
</reference>
<dbReference type="OrthoDB" id="2298658at2"/>
<dbReference type="PATRIC" id="fig|1423792.3.peg.2712"/>
<comment type="caution">
    <text evidence="2">The sequence shown here is derived from an EMBL/GenBank/DDBJ whole genome shotgun (WGS) entry which is preliminary data.</text>
</comment>
<dbReference type="AlphaFoldDB" id="A0A0R1MZ86"/>
<dbReference type="EMBL" id="AZEC01000005">
    <property type="protein sequence ID" value="KRL13116.1"/>
    <property type="molecule type" value="Genomic_DNA"/>
</dbReference>
<dbReference type="STRING" id="1423792.FD09_GL002660"/>
<proteinExistence type="predicted"/>
<evidence type="ECO:0000313" key="3">
    <source>
        <dbReference type="Proteomes" id="UP000051330"/>
    </source>
</evidence>
<sequence length="222" mass="24716">MLAEEALQSVRQTAQTLAMTESRVRRLSAYLEEQGVVFPRNARHGRLYSVTVQQQIKQIGQLMDIDRLPMKAAVRMVLPAAVSGDDPASTSLQVAALSATVQSQHAEITQLRELVNTVVQQNTRILAMLHEADPHLTDQSDSDNKRDVTTPMPSITETDSAPTTVAAADVDTATRKSPTQSYLNHKMDDVAVEHNATPKTLAQMQLPAEDHRKPKWWEKWRS</sequence>
<dbReference type="Proteomes" id="UP000051330">
    <property type="component" value="Unassembled WGS sequence"/>
</dbReference>
<name>A0A0R1MZ86_9LACO</name>
<evidence type="ECO:0000256" key="1">
    <source>
        <dbReference type="SAM" id="MobiDB-lite"/>
    </source>
</evidence>
<evidence type="ECO:0000313" key="2">
    <source>
        <dbReference type="EMBL" id="KRL13116.1"/>
    </source>
</evidence>